<keyword evidence="2" id="KW-1185">Reference proteome</keyword>
<comment type="caution">
    <text evidence="1">The sequence shown here is derived from an EMBL/GenBank/DDBJ whole genome shotgun (WGS) entry which is preliminary data.</text>
</comment>
<gene>
    <name evidence="1" type="ORF">STRIP9103_09064</name>
</gene>
<reference evidence="1 2" key="1">
    <citation type="submission" date="2012-11" db="EMBL/GenBank/DDBJ databases">
        <authorList>
            <person name="Huguet-Tapia J.C."/>
            <person name="Durkin A.S."/>
            <person name="Pettis G.S."/>
            <person name="Badger J.H."/>
        </authorList>
    </citation>
    <scope>NUCLEOTIDE SEQUENCE [LARGE SCALE GENOMIC DNA]</scope>
    <source>
        <strain evidence="1 2">91-03</strain>
    </source>
</reference>
<dbReference type="EMBL" id="AEJC01000381">
    <property type="protein sequence ID" value="EKX64325.1"/>
    <property type="molecule type" value="Genomic_DNA"/>
</dbReference>
<sequence>MTGATSSEPTGAAVAIAVLLVGLGRVVTAGPPLVTALVGAWARSAAERSDPPGQVRPPPLNSTAHRLCCRALRR</sequence>
<protein>
    <submittedName>
        <fullName evidence="1">Uncharacterized protein</fullName>
    </submittedName>
</protein>
<evidence type="ECO:0000313" key="2">
    <source>
        <dbReference type="Proteomes" id="UP000010411"/>
    </source>
</evidence>
<dbReference type="AlphaFoldDB" id="L1KV52"/>
<dbReference type="Proteomes" id="UP000010411">
    <property type="component" value="Unassembled WGS sequence"/>
</dbReference>
<proteinExistence type="predicted"/>
<evidence type="ECO:0000313" key="1">
    <source>
        <dbReference type="EMBL" id="EKX64325.1"/>
    </source>
</evidence>
<accession>L1KV52</accession>
<organism evidence="1 2">
    <name type="scientific">Streptomyces ipomoeae 91-03</name>
    <dbReference type="NCBI Taxonomy" id="698759"/>
    <lineage>
        <taxon>Bacteria</taxon>
        <taxon>Bacillati</taxon>
        <taxon>Actinomycetota</taxon>
        <taxon>Actinomycetes</taxon>
        <taxon>Kitasatosporales</taxon>
        <taxon>Streptomycetaceae</taxon>
        <taxon>Streptomyces</taxon>
    </lineage>
</organism>
<name>L1KV52_9ACTN</name>